<feature type="chain" id="PRO_5046847171" description="TonB C-terminal domain-containing protein" evidence="1">
    <location>
        <begin position="22"/>
        <end position="114"/>
    </location>
</feature>
<keyword evidence="1" id="KW-0732">Signal</keyword>
<name>A0ABP6Y0K2_9FLAO</name>
<evidence type="ECO:0000313" key="2">
    <source>
        <dbReference type="EMBL" id="GAA3574757.1"/>
    </source>
</evidence>
<accession>A0ABP6Y0K2</accession>
<keyword evidence="3" id="KW-1185">Reference proteome</keyword>
<dbReference type="EMBL" id="BAABCY010000066">
    <property type="protein sequence ID" value="GAA3574757.1"/>
    <property type="molecule type" value="Genomic_DNA"/>
</dbReference>
<gene>
    <name evidence="2" type="ORF">GCM10022395_24830</name>
</gene>
<feature type="signal peptide" evidence="1">
    <location>
        <begin position="1"/>
        <end position="21"/>
    </location>
</feature>
<evidence type="ECO:0000313" key="3">
    <source>
        <dbReference type="Proteomes" id="UP001500954"/>
    </source>
</evidence>
<dbReference type="RefSeq" id="WP_345006580.1">
    <property type="nucleotide sequence ID" value="NZ_BAABCY010000066.1"/>
</dbReference>
<sequence>MKTIKLLTVLAILVCTNLSIAHTDPKKEAPKVETISNEIQRILGRSNLVVKEDALAKVYFTINVKNEIVVLNVDSDLFALEEFIKSNLNYSKIKTKSVRQGKRYVIPVKFEARK</sequence>
<comment type="caution">
    <text evidence="2">The sequence shown here is derived from an EMBL/GenBank/DDBJ whole genome shotgun (WGS) entry which is preliminary data.</text>
</comment>
<proteinExistence type="predicted"/>
<evidence type="ECO:0008006" key="4">
    <source>
        <dbReference type="Google" id="ProtNLM"/>
    </source>
</evidence>
<organism evidence="2 3">
    <name type="scientific">Snuella lapsa</name>
    <dbReference type="NCBI Taxonomy" id="870481"/>
    <lineage>
        <taxon>Bacteria</taxon>
        <taxon>Pseudomonadati</taxon>
        <taxon>Bacteroidota</taxon>
        <taxon>Flavobacteriia</taxon>
        <taxon>Flavobacteriales</taxon>
        <taxon>Flavobacteriaceae</taxon>
        <taxon>Snuella</taxon>
    </lineage>
</organism>
<evidence type="ECO:0000256" key="1">
    <source>
        <dbReference type="SAM" id="SignalP"/>
    </source>
</evidence>
<protein>
    <recommendedName>
        <fullName evidence="4">TonB C-terminal domain-containing protein</fullName>
    </recommendedName>
</protein>
<reference evidence="3" key="1">
    <citation type="journal article" date="2019" name="Int. J. Syst. Evol. Microbiol.">
        <title>The Global Catalogue of Microorganisms (GCM) 10K type strain sequencing project: providing services to taxonomists for standard genome sequencing and annotation.</title>
        <authorList>
            <consortium name="The Broad Institute Genomics Platform"/>
            <consortium name="The Broad Institute Genome Sequencing Center for Infectious Disease"/>
            <person name="Wu L."/>
            <person name="Ma J."/>
        </authorList>
    </citation>
    <scope>NUCLEOTIDE SEQUENCE [LARGE SCALE GENOMIC DNA]</scope>
    <source>
        <strain evidence="3">JCM 17111</strain>
    </source>
</reference>
<dbReference type="Proteomes" id="UP001500954">
    <property type="component" value="Unassembled WGS sequence"/>
</dbReference>